<evidence type="ECO:0000256" key="2">
    <source>
        <dbReference type="SAM" id="Phobius"/>
    </source>
</evidence>
<keyword evidence="2" id="KW-0812">Transmembrane</keyword>
<feature type="compositionally biased region" description="Low complexity" evidence="1">
    <location>
        <begin position="142"/>
        <end position="155"/>
    </location>
</feature>
<dbReference type="Proteomes" id="UP000318594">
    <property type="component" value="Chromosome"/>
</dbReference>
<keyword evidence="2" id="KW-1133">Transmembrane helix</keyword>
<sequence length="205" mass="21926">MWNSGGMSEPTVVAVVTIVLIVLPLLWALSGWFSRRSSRAMLRGVGLALIPVGLVLTGLMRLLVRAIRLVVDWFAGTVMTTTIWIGIIVIAVGLVTWFVSGIMPPVDRETGRQRRQDHAARKQARGDSQTKGPRSTKTPDHNPTGNNAPTTGTAPSQGASKAQQTPTDAPVATSGPASSPKPTISTADKDEDAELEEILRKRGIE</sequence>
<feature type="transmembrane region" description="Helical" evidence="2">
    <location>
        <begin position="45"/>
        <end position="63"/>
    </location>
</feature>
<feature type="compositionally biased region" description="Polar residues" evidence="1">
    <location>
        <begin position="126"/>
        <end position="136"/>
    </location>
</feature>
<feature type="transmembrane region" description="Helical" evidence="2">
    <location>
        <begin position="12"/>
        <end position="33"/>
    </location>
</feature>
<keyword evidence="4" id="KW-1185">Reference proteome</keyword>
<feature type="compositionally biased region" description="Basic and acidic residues" evidence="1">
    <location>
        <begin position="106"/>
        <end position="120"/>
    </location>
</feature>
<feature type="region of interest" description="Disordered" evidence="1">
    <location>
        <begin position="106"/>
        <end position="193"/>
    </location>
</feature>
<dbReference type="EMBL" id="AP019723">
    <property type="protein sequence ID" value="BBK84757.1"/>
    <property type="molecule type" value="Genomic_DNA"/>
</dbReference>
<feature type="compositionally biased region" description="Polar residues" evidence="1">
    <location>
        <begin position="156"/>
        <end position="167"/>
    </location>
</feature>
<evidence type="ECO:0000313" key="4">
    <source>
        <dbReference type="Proteomes" id="UP000318594"/>
    </source>
</evidence>
<accession>A0ABM7GYX7</accession>
<gene>
    <name evidence="3" type="ORF">CacPP4_13720</name>
</gene>
<evidence type="ECO:0008006" key="5">
    <source>
        <dbReference type="Google" id="ProtNLM"/>
    </source>
</evidence>
<evidence type="ECO:0000256" key="1">
    <source>
        <dbReference type="SAM" id="MobiDB-lite"/>
    </source>
</evidence>
<protein>
    <recommendedName>
        <fullName evidence="5">Cellulose synthase</fullName>
    </recommendedName>
</protein>
<keyword evidence="2" id="KW-0472">Membrane</keyword>
<name>A0ABM7GYX7_CUTAC</name>
<evidence type="ECO:0000313" key="3">
    <source>
        <dbReference type="EMBL" id="BBK84757.1"/>
    </source>
</evidence>
<organism evidence="3 4">
    <name type="scientific">Cutibacterium acnes subsp. acnes</name>
    <dbReference type="NCBI Taxonomy" id="1734925"/>
    <lineage>
        <taxon>Bacteria</taxon>
        <taxon>Bacillati</taxon>
        <taxon>Actinomycetota</taxon>
        <taxon>Actinomycetes</taxon>
        <taxon>Propionibacteriales</taxon>
        <taxon>Propionibacteriaceae</taxon>
        <taxon>Cutibacterium</taxon>
    </lineage>
</organism>
<feature type="transmembrane region" description="Helical" evidence="2">
    <location>
        <begin position="83"/>
        <end position="106"/>
    </location>
</feature>
<feature type="compositionally biased region" description="Polar residues" evidence="1">
    <location>
        <begin position="175"/>
        <end position="186"/>
    </location>
</feature>
<proteinExistence type="predicted"/>
<reference evidence="3 4" key="1">
    <citation type="submission" date="2019-06" db="EMBL/GenBank/DDBJ databases">
        <title>Complete genome sequence of Cutibacterium acnes subsp. acnes NBRC 107605.</title>
        <authorList>
            <person name="Miura T."/>
            <person name="Furukawa M."/>
            <person name="Shimamura M."/>
            <person name="Ohyama Y."/>
            <person name="Yamazoe A."/>
            <person name="Kawasaki H."/>
        </authorList>
    </citation>
    <scope>NUCLEOTIDE SEQUENCE [LARGE SCALE GENOMIC DNA]</scope>
    <source>
        <strain evidence="3 4">NBRC 107605</strain>
    </source>
</reference>